<evidence type="ECO:0000259" key="1">
    <source>
        <dbReference type="Pfam" id="PF00561"/>
    </source>
</evidence>
<dbReference type="Proteomes" id="UP001058626">
    <property type="component" value="Chromosome"/>
</dbReference>
<feature type="domain" description="AB hydrolase-1" evidence="1">
    <location>
        <begin position="45"/>
        <end position="150"/>
    </location>
</feature>
<gene>
    <name evidence="2" type="ORF">NJB1907Z4_C33940</name>
</gene>
<dbReference type="PANTHER" id="PTHR43433:SF10">
    <property type="entry name" value="AB HYDROLASE-1 DOMAIN-CONTAINING PROTEIN"/>
    <property type="match status" value="1"/>
</dbReference>
<dbReference type="PANTHER" id="PTHR43433">
    <property type="entry name" value="HYDROLASE, ALPHA/BETA FOLD FAMILY PROTEIN"/>
    <property type="match status" value="1"/>
</dbReference>
<protein>
    <submittedName>
        <fullName evidence="2">Alpha/beta hydrolase</fullName>
    </submittedName>
</protein>
<dbReference type="AlphaFoldDB" id="A0A9N7QNB3"/>
<dbReference type="RefSeq" id="WP_012395033.1">
    <property type="nucleotide sequence ID" value="NZ_AP026367.1"/>
</dbReference>
<sequence>MKLSNPLRHPFFVPRVEKPRAEGRFYLPDGRRLGFAEFGDPAGAVVLWFHGTPGARRQFPLLGRRAAEEFGLRVVVVERPGSGLSDCHAYTAMADWATDMTAVANALGAERLAVVGLSGGGPYALACGAVAPLASRVATVAVLGGIVPSVGPDATADAVTDLARRFTPILSELRRPLAALAAGLLPLVPVSHYLYRAYASITPEGDQQVFADPELEAVFLDDIVLVVKSRCQAMIDDLRLFGRDWGFRLPDVTVPVRWWHGDADPLVPLAAARAAIARLPNAELIARPGESHLGGFAAADEVLQFVRSSL</sequence>
<dbReference type="Pfam" id="PF00561">
    <property type="entry name" value="Abhydrolase_1"/>
    <property type="match status" value="1"/>
</dbReference>
<dbReference type="GO" id="GO:0016787">
    <property type="term" value="F:hydrolase activity"/>
    <property type="evidence" value="ECO:0007669"/>
    <property type="project" value="UniProtKB-KW"/>
</dbReference>
<name>A0A9N7QNB3_9MYCO</name>
<keyword evidence="2" id="KW-0378">Hydrolase</keyword>
<organism evidence="2 3">
    <name type="scientific">Mycobacterium pseudoshottsii</name>
    <dbReference type="NCBI Taxonomy" id="265949"/>
    <lineage>
        <taxon>Bacteria</taxon>
        <taxon>Bacillati</taxon>
        <taxon>Actinomycetota</taxon>
        <taxon>Actinomycetes</taxon>
        <taxon>Mycobacteriales</taxon>
        <taxon>Mycobacteriaceae</taxon>
        <taxon>Mycobacterium</taxon>
        <taxon>Mycobacterium ulcerans group</taxon>
    </lineage>
</organism>
<dbReference type="EMBL" id="AP026367">
    <property type="protein sequence ID" value="BDN83179.1"/>
    <property type="molecule type" value="Genomic_DNA"/>
</dbReference>
<dbReference type="InterPro" id="IPR000073">
    <property type="entry name" value="AB_hydrolase_1"/>
</dbReference>
<evidence type="ECO:0000313" key="2">
    <source>
        <dbReference type="EMBL" id="BDN83179.1"/>
    </source>
</evidence>
<dbReference type="Gene3D" id="3.40.50.1820">
    <property type="entry name" value="alpha/beta hydrolase"/>
    <property type="match status" value="1"/>
</dbReference>
<accession>A0A9N7QNB3</accession>
<proteinExistence type="predicted"/>
<dbReference type="InterPro" id="IPR029058">
    <property type="entry name" value="AB_hydrolase_fold"/>
</dbReference>
<evidence type="ECO:0000313" key="3">
    <source>
        <dbReference type="Proteomes" id="UP001058626"/>
    </source>
</evidence>
<dbReference type="SUPFAM" id="SSF53474">
    <property type="entry name" value="alpha/beta-Hydrolases"/>
    <property type="match status" value="1"/>
</dbReference>
<keyword evidence="3" id="KW-1185">Reference proteome</keyword>
<dbReference type="InterPro" id="IPR050471">
    <property type="entry name" value="AB_hydrolase"/>
</dbReference>
<reference evidence="2" key="1">
    <citation type="submission" date="2022-06" db="EMBL/GenBank/DDBJ databases">
        <title>Complete genome sequence of Mycobacterium pseudoshottsii NJB1907-Z4.</title>
        <authorList>
            <person name="Komine T."/>
            <person name="Fukano H."/>
            <person name="Wada S."/>
        </authorList>
    </citation>
    <scope>NUCLEOTIDE SEQUENCE</scope>
    <source>
        <strain evidence="2">NJB1907-Z4</strain>
    </source>
</reference>